<evidence type="ECO:0000256" key="2">
    <source>
        <dbReference type="ARBA" id="ARBA00022516"/>
    </source>
</evidence>
<evidence type="ECO:0000256" key="6">
    <source>
        <dbReference type="ARBA" id="ARBA00022989"/>
    </source>
</evidence>
<dbReference type="InterPro" id="IPR002076">
    <property type="entry name" value="ELO_fam"/>
</dbReference>
<dbReference type="GO" id="GO:0030148">
    <property type="term" value="P:sphingolipid biosynthetic process"/>
    <property type="evidence" value="ECO:0007669"/>
    <property type="project" value="TreeGrafter"/>
</dbReference>
<keyword evidence="7 10" id="KW-0443">Lipid metabolism</keyword>
<comment type="catalytic activity">
    <reaction evidence="10">
        <text>an acyl-CoA + malonyl-CoA + H(+) = a 3-oxoacyl-CoA + CO2 + CoA</text>
        <dbReference type="Rhea" id="RHEA:50252"/>
        <dbReference type="ChEBI" id="CHEBI:15378"/>
        <dbReference type="ChEBI" id="CHEBI:16526"/>
        <dbReference type="ChEBI" id="CHEBI:57287"/>
        <dbReference type="ChEBI" id="CHEBI:57384"/>
        <dbReference type="ChEBI" id="CHEBI:58342"/>
        <dbReference type="ChEBI" id="CHEBI:90726"/>
    </reaction>
    <physiologicalReaction direction="left-to-right" evidence="10">
        <dbReference type="Rhea" id="RHEA:50253"/>
    </physiologicalReaction>
</comment>
<keyword evidence="3 10" id="KW-0808">Transferase</keyword>
<feature type="compositionally biased region" description="Low complexity" evidence="11">
    <location>
        <begin position="303"/>
        <end position="326"/>
    </location>
</feature>
<reference evidence="12" key="1">
    <citation type="submission" date="2020-06" db="EMBL/GenBank/DDBJ databases">
        <authorList>
            <consortium name="Plant Systems Biology data submission"/>
        </authorList>
    </citation>
    <scope>NUCLEOTIDE SEQUENCE</scope>
    <source>
        <strain evidence="12">D6</strain>
    </source>
</reference>
<evidence type="ECO:0000256" key="8">
    <source>
        <dbReference type="ARBA" id="ARBA00023136"/>
    </source>
</evidence>
<dbReference type="InterPro" id="IPR030457">
    <property type="entry name" value="ELO_CS"/>
</dbReference>
<evidence type="ECO:0000256" key="1">
    <source>
        <dbReference type="ARBA" id="ARBA00004141"/>
    </source>
</evidence>
<dbReference type="PROSITE" id="PS01188">
    <property type="entry name" value="ELO"/>
    <property type="match status" value="1"/>
</dbReference>
<dbReference type="EC" id="2.3.1.-" evidence="10"/>
<feature type="compositionally biased region" description="Basic and acidic residues" evidence="11">
    <location>
        <begin position="291"/>
        <end position="302"/>
    </location>
</feature>
<sequence length="335" mass="38301">MANLRTESSPKPELPEPSLLARYTCASILMGIFAIWGKYTFVNEAELQVGEDLHDYKVPLGFTVFYLVSLPLMREMVDRFAIVDMKLLLKESMILYNAAQVALNAWMVYKMVDAVLFRGHPFVGSITAPLEAGASYAVWVHYCDKYLEFIDTYFMVLRGKMDQVSFLHVYHHFTISWAWWIGVWLWPHGDCYFGALLNSLIHVMMYSYYTLSLLRVSCPWKKYLTMAQLTQFTTVVIYSVVSFCSLPEESTWRHVVGLGTQVFEMTSLFVMFMHFYRKSYNKGKKASLPKAPEKLVNIEKTESTSSTGSSESSPRASETSDTGSEQSESDSEQSD</sequence>
<evidence type="ECO:0000256" key="3">
    <source>
        <dbReference type="ARBA" id="ARBA00022679"/>
    </source>
</evidence>
<dbReference type="AlphaFoldDB" id="A0A9N8HFQ2"/>
<proteinExistence type="inferred from homology"/>
<evidence type="ECO:0000256" key="11">
    <source>
        <dbReference type="SAM" id="MobiDB-lite"/>
    </source>
</evidence>
<name>A0A9N8HFQ2_9STRA</name>
<dbReference type="EMBL" id="CAICTM010000535">
    <property type="protein sequence ID" value="CAB9512426.1"/>
    <property type="molecule type" value="Genomic_DNA"/>
</dbReference>
<feature type="transmembrane region" description="Helical" evidence="10">
    <location>
        <begin position="192"/>
        <end position="211"/>
    </location>
</feature>
<dbReference type="Proteomes" id="UP001153069">
    <property type="component" value="Unassembled WGS sequence"/>
</dbReference>
<keyword evidence="6 10" id="KW-1133">Transmembrane helix</keyword>
<comment type="similarity">
    <text evidence="10">Belongs to the ELO family.</text>
</comment>
<dbReference type="GO" id="GO:0019367">
    <property type="term" value="P:fatty acid elongation, saturated fatty acid"/>
    <property type="evidence" value="ECO:0007669"/>
    <property type="project" value="TreeGrafter"/>
</dbReference>
<feature type="region of interest" description="Disordered" evidence="11">
    <location>
        <begin position="285"/>
        <end position="335"/>
    </location>
</feature>
<dbReference type="OrthoDB" id="434092at2759"/>
<comment type="subcellular location">
    <subcellularLocation>
        <location evidence="1">Membrane</location>
        <topology evidence="1">Multi-pass membrane protein</topology>
    </subcellularLocation>
</comment>
<dbReference type="GO" id="GO:0042761">
    <property type="term" value="P:very long-chain fatty acid biosynthetic process"/>
    <property type="evidence" value="ECO:0007669"/>
    <property type="project" value="TreeGrafter"/>
</dbReference>
<comment type="caution">
    <text evidence="12">The sequence shown here is derived from an EMBL/GenBank/DDBJ whole genome shotgun (WGS) entry which is preliminary data.</text>
</comment>
<keyword evidence="9 10" id="KW-0275">Fatty acid biosynthesis</keyword>
<dbReference type="PANTHER" id="PTHR11157">
    <property type="entry name" value="FATTY ACID ACYL TRANSFERASE-RELATED"/>
    <property type="match status" value="1"/>
</dbReference>
<evidence type="ECO:0000256" key="4">
    <source>
        <dbReference type="ARBA" id="ARBA00022692"/>
    </source>
</evidence>
<dbReference type="GO" id="GO:0034625">
    <property type="term" value="P:fatty acid elongation, monounsaturated fatty acid"/>
    <property type="evidence" value="ECO:0007669"/>
    <property type="project" value="TreeGrafter"/>
</dbReference>
<feature type="transmembrane region" description="Helical" evidence="10">
    <location>
        <begin position="223"/>
        <end position="243"/>
    </location>
</feature>
<protein>
    <recommendedName>
        <fullName evidence="10">Elongation of fatty acids protein</fullName>
        <ecNumber evidence="10">2.3.1.-</ecNumber>
    </recommendedName>
</protein>
<keyword evidence="4 10" id="KW-0812">Transmembrane</keyword>
<keyword evidence="13" id="KW-1185">Reference proteome</keyword>
<accession>A0A9N8HFQ2</accession>
<keyword evidence="2 10" id="KW-0444">Lipid biosynthesis</keyword>
<dbReference type="GO" id="GO:0034626">
    <property type="term" value="P:fatty acid elongation, polyunsaturated fatty acid"/>
    <property type="evidence" value="ECO:0007669"/>
    <property type="project" value="TreeGrafter"/>
</dbReference>
<evidence type="ECO:0000313" key="12">
    <source>
        <dbReference type="EMBL" id="CAB9512426.1"/>
    </source>
</evidence>
<evidence type="ECO:0000256" key="10">
    <source>
        <dbReference type="RuleBase" id="RU361115"/>
    </source>
</evidence>
<evidence type="ECO:0000256" key="7">
    <source>
        <dbReference type="ARBA" id="ARBA00023098"/>
    </source>
</evidence>
<evidence type="ECO:0000256" key="5">
    <source>
        <dbReference type="ARBA" id="ARBA00022832"/>
    </source>
</evidence>
<organism evidence="12 13">
    <name type="scientific">Seminavis robusta</name>
    <dbReference type="NCBI Taxonomy" id="568900"/>
    <lineage>
        <taxon>Eukaryota</taxon>
        <taxon>Sar</taxon>
        <taxon>Stramenopiles</taxon>
        <taxon>Ochrophyta</taxon>
        <taxon>Bacillariophyta</taxon>
        <taxon>Bacillariophyceae</taxon>
        <taxon>Bacillariophycidae</taxon>
        <taxon>Naviculales</taxon>
        <taxon>Naviculaceae</taxon>
        <taxon>Seminavis</taxon>
    </lineage>
</organism>
<feature type="transmembrane region" description="Helical" evidence="10">
    <location>
        <begin position="164"/>
        <end position="186"/>
    </location>
</feature>
<gene>
    <name evidence="12" type="ORF">SEMRO_536_G162090.1</name>
</gene>
<dbReference type="Pfam" id="PF01151">
    <property type="entry name" value="ELO"/>
    <property type="match status" value="1"/>
</dbReference>
<evidence type="ECO:0000313" key="13">
    <source>
        <dbReference type="Proteomes" id="UP001153069"/>
    </source>
</evidence>
<feature type="transmembrane region" description="Helical" evidence="10">
    <location>
        <begin position="255"/>
        <end position="276"/>
    </location>
</feature>
<dbReference type="GO" id="GO:0009922">
    <property type="term" value="F:fatty acid elongase activity"/>
    <property type="evidence" value="ECO:0007669"/>
    <property type="project" value="InterPro"/>
</dbReference>
<keyword evidence="8 10" id="KW-0472">Membrane</keyword>
<feature type="transmembrane region" description="Helical" evidence="10">
    <location>
        <begin position="20"/>
        <end position="36"/>
    </location>
</feature>
<dbReference type="PANTHER" id="PTHR11157:SF126">
    <property type="entry name" value="ELONGATION OF VERY LONG CHAIN FATTY ACIDS PROTEIN"/>
    <property type="match status" value="1"/>
</dbReference>
<evidence type="ECO:0000256" key="9">
    <source>
        <dbReference type="ARBA" id="ARBA00023160"/>
    </source>
</evidence>
<keyword evidence="5 10" id="KW-0276">Fatty acid metabolism</keyword>
<dbReference type="GO" id="GO:0005789">
    <property type="term" value="C:endoplasmic reticulum membrane"/>
    <property type="evidence" value="ECO:0007669"/>
    <property type="project" value="TreeGrafter"/>
</dbReference>